<dbReference type="Proteomes" id="UP001303046">
    <property type="component" value="Unassembled WGS sequence"/>
</dbReference>
<protein>
    <submittedName>
        <fullName evidence="1">Uncharacterized protein</fullName>
    </submittedName>
</protein>
<evidence type="ECO:0000313" key="2">
    <source>
        <dbReference type="Proteomes" id="UP001303046"/>
    </source>
</evidence>
<name>A0ABR1C6Z3_NECAM</name>
<sequence length="102" mass="11425">MSVRRGEARGENIDAIPLFFVDHLIQTNKVISFPKTAAAIQDNVVSYEEKILCACDSYLLFHTGAVLSMCDPSFMQVCNRASRGLYNLQFICHAIFSSTKVF</sequence>
<comment type="caution">
    <text evidence="1">The sequence shown here is derived from an EMBL/GenBank/DDBJ whole genome shotgun (WGS) entry which is preliminary data.</text>
</comment>
<organism evidence="1 2">
    <name type="scientific">Necator americanus</name>
    <name type="common">Human hookworm</name>
    <dbReference type="NCBI Taxonomy" id="51031"/>
    <lineage>
        <taxon>Eukaryota</taxon>
        <taxon>Metazoa</taxon>
        <taxon>Ecdysozoa</taxon>
        <taxon>Nematoda</taxon>
        <taxon>Chromadorea</taxon>
        <taxon>Rhabditida</taxon>
        <taxon>Rhabditina</taxon>
        <taxon>Rhabditomorpha</taxon>
        <taxon>Strongyloidea</taxon>
        <taxon>Ancylostomatidae</taxon>
        <taxon>Bunostominae</taxon>
        <taxon>Necator</taxon>
    </lineage>
</organism>
<reference evidence="1 2" key="1">
    <citation type="submission" date="2023-08" db="EMBL/GenBank/DDBJ databases">
        <title>A Necator americanus chromosomal reference genome.</title>
        <authorList>
            <person name="Ilik V."/>
            <person name="Petrzelkova K.J."/>
            <person name="Pardy F."/>
            <person name="Fuh T."/>
            <person name="Niatou-Singa F.S."/>
            <person name="Gouil Q."/>
            <person name="Baker L."/>
            <person name="Ritchie M.E."/>
            <person name="Jex A.R."/>
            <person name="Gazzola D."/>
            <person name="Li H."/>
            <person name="Toshio Fujiwara R."/>
            <person name="Zhan B."/>
            <person name="Aroian R.V."/>
            <person name="Pafco B."/>
            <person name="Schwarz E.M."/>
        </authorList>
    </citation>
    <scope>NUCLEOTIDE SEQUENCE [LARGE SCALE GENOMIC DNA]</scope>
    <source>
        <strain evidence="1 2">Aroian</strain>
        <tissue evidence="1">Whole animal</tissue>
    </source>
</reference>
<keyword evidence="2" id="KW-1185">Reference proteome</keyword>
<accession>A0ABR1C6Z3</accession>
<gene>
    <name evidence="1" type="primary">Necator_chrII.g5394</name>
    <name evidence="1" type="ORF">RB195_017601</name>
</gene>
<evidence type="ECO:0000313" key="1">
    <source>
        <dbReference type="EMBL" id="KAK6733930.1"/>
    </source>
</evidence>
<dbReference type="EMBL" id="JAVFWL010000002">
    <property type="protein sequence ID" value="KAK6733930.1"/>
    <property type="molecule type" value="Genomic_DNA"/>
</dbReference>
<proteinExistence type="predicted"/>